<keyword evidence="8 10" id="KW-0675">Receptor</keyword>
<feature type="transmembrane region" description="Helical" evidence="10">
    <location>
        <begin position="143"/>
        <end position="167"/>
    </location>
</feature>
<evidence type="ECO:0000256" key="7">
    <source>
        <dbReference type="ARBA" id="ARBA00023136"/>
    </source>
</evidence>
<dbReference type="Pfam" id="PF02949">
    <property type="entry name" value="7tm_6"/>
    <property type="match status" value="1"/>
</dbReference>
<evidence type="ECO:0000256" key="10">
    <source>
        <dbReference type="RuleBase" id="RU351113"/>
    </source>
</evidence>
<keyword evidence="7 10" id="KW-0472">Membrane</keyword>
<keyword evidence="4 10" id="KW-0812">Transmembrane</keyword>
<dbReference type="EMBL" id="JARGEI010000008">
    <property type="protein sequence ID" value="KAJ8727664.1"/>
    <property type="molecule type" value="Genomic_DNA"/>
</dbReference>
<comment type="subcellular location">
    <subcellularLocation>
        <location evidence="1 10">Cell membrane</location>
        <topology evidence="1 10">Multi-pass membrane protein</topology>
    </subcellularLocation>
</comment>
<evidence type="ECO:0000256" key="9">
    <source>
        <dbReference type="ARBA" id="ARBA00023224"/>
    </source>
</evidence>
<organism evidence="11 12">
    <name type="scientific">Mythimna separata</name>
    <name type="common">Oriental armyworm</name>
    <name type="synonym">Pseudaletia separata</name>
    <dbReference type="NCBI Taxonomy" id="271217"/>
    <lineage>
        <taxon>Eukaryota</taxon>
        <taxon>Metazoa</taxon>
        <taxon>Ecdysozoa</taxon>
        <taxon>Arthropoda</taxon>
        <taxon>Hexapoda</taxon>
        <taxon>Insecta</taxon>
        <taxon>Pterygota</taxon>
        <taxon>Neoptera</taxon>
        <taxon>Endopterygota</taxon>
        <taxon>Lepidoptera</taxon>
        <taxon>Glossata</taxon>
        <taxon>Ditrysia</taxon>
        <taxon>Noctuoidea</taxon>
        <taxon>Noctuidae</taxon>
        <taxon>Noctuinae</taxon>
        <taxon>Hadenini</taxon>
        <taxon>Mythimna</taxon>
    </lineage>
</organism>
<reference evidence="11" key="1">
    <citation type="submission" date="2023-03" db="EMBL/GenBank/DDBJ databases">
        <title>Chromosome-level genomes of two armyworms, Mythimna separata and Mythimna loreyi, provide insights into the biosynthesis and reception of sex pheromones.</title>
        <authorList>
            <person name="Zhao H."/>
        </authorList>
    </citation>
    <scope>NUCLEOTIDE SEQUENCE</scope>
    <source>
        <strain evidence="11">BeijingLab</strain>
        <tissue evidence="11">Pupa</tissue>
    </source>
</reference>
<comment type="similarity">
    <text evidence="10">Belongs to the insect chemoreceptor superfamily. Heteromeric odorant receptor channel (TC 1.A.69) family.</text>
</comment>
<dbReference type="Proteomes" id="UP001231518">
    <property type="component" value="Chromosome 11"/>
</dbReference>
<dbReference type="PANTHER" id="PTHR21137">
    <property type="entry name" value="ODORANT RECEPTOR"/>
    <property type="match status" value="1"/>
</dbReference>
<keyword evidence="6 10" id="KW-1133">Transmembrane helix</keyword>
<keyword evidence="9 10" id="KW-0807">Transducer</keyword>
<keyword evidence="12" id="KW-1185">Reference proteome</keyword>
<keyword evidence="2" id="KW-1003">Cell membrane</keyword>
<evidence type="ECO:0000256" key="1">
    <source>
        <dbReference type="ARBA" id="ARBA00004651"/>
    </source>
</evidence>
<accession>A0AAD7YV09</accession>
<dbReference type="GO" id="GO:0007165">
    <property type="term" value="P:signal transduction"/>
    <property type="evidence" value="ECO:0007669"/>
    <property type="project" value="UniProtKB-KW"/>
</dbReference>
<evidence type="ECO:0000256" key="3">
    <source>
        <dbReference type="ARBA" id="ARBA00022606"/>
    </source>
</evidence>
<feature type="transmembrane region" description="Helical" evidence="10">
    <location>
        <begin position="328"/>
        <end position="352"/>
    </location>
</feature>
<evidence type="ECO:0000313" key="12">
    <source>
        <dbReference type="Proteomes" id="UP001231518"/>
    </source>
</evidence>
<dbReference type="InterPro" id="IPR004117">
    <property type="entry name" value="7tm6_olfct_rcpt"/>
</dbReference>
<evidence type="ECO:0000256" key="4">
    <source>
        <dbReference type="ARBA" id="ARBA00022692"/>
    </source>
</evidence>
<feature type="transmembrane region" description="Helical" evidence="10">
    <location>
        <begin position="87"/>
        <end position="104"/>
    </location>
</feature>
<dbReference type="GO" id="GO:0005549">
    <property type="term" value="F:odorant binding"/>
    <property type="evidence" value="ECO:0007669"/>
    <property type="project" value="InterPro"/>
</dbReference>
<feature type="transmembrane region" description="Helical" evidence="10">
    <location>
        <begin position="55"/>
        <end position="75"/>
    </location>
</feature>
<dbReference type="AlphaFoldDB" id="A0AAD7YV09"/>
<evidence type="ECO:0000256" key="8">
    <source>
        <dbReference type="ARBA" id="ARBA00023170"/>
    </source>
</evidence>
<keyword evidence="3 10" id="KW-0716">Sensory transduction</keyword>
<evidence type="ECO:0000256" key="5">
    <source>
        <dbReference type="ARBA" id="ARBA00022725"/>
    </source>
</evidence>
<comment type="caution">
    <text evidence="10">Lacks conserved residue(s) required for the propagation of feature annotation.</text>
</comment>
<gene>
    <name evidence="11" type="ORF">PYW07_001783</name>
</gene>
<dbReference type="GO" id="GO:0004984">
    <property type="term" value="F:olfactory receptor activity"/>
    <property type="evidence" value="ECO:0007669"/>
    <property type="project" value="InterPro"/>
</dbReference>
<dbReference type="PANTHER" id="PTHR21137:SF35">
    <property type="entry name" value="ODORANT RECEPTOR 19A-RELATED"/>
    <property type="match status" value="1"/>
</dbReference>
<proteinExistence type="inferred from homology"/>
<feature type="transmembrane region" description="Helical" evidence="10">
    <location>
        <begin position="201"/>
        <end position="219"/>
    </location>
</feature>
<protein>
    <recommendedName>
        <fullName evidence="10">Odorant receptor</fullName>
    </recommendedName>
</protein>
<name>A0AAD7YV09_MYTSE</name>
<evidence type="ECO:0000313" key="11">
    <source>
        <dbReference type="EMBL" id="KAJ8727664.1"/>
    </source>
</evidence>
<evidence type="ECO:0000256" key="6">
    <source>
        <dbReference type="ARBA" id="ARBA00022989"/>
    </source>
</evidence>
<dbReference type="GO" id="GO:0005886">
    <property type="term" value="C:plasma membrane"/>
    <property type="evidence" value="ECO:0007669"/>
    <property type="project" value="UniProtKB-SubCell"/>
</dbReference>
<evidence type="ECO:0000256" key="2">
    <source>
        <dbReference type="ARBA" id="ARBA00022475"/>
    </source>
</evidence>
<comment type="caution">
    <text evidence="11">The sequence shown here is derived from an EMBL/GenBank/DDBJ whole genome shotgun (WGS) entry which is preliminary data.</text>
</comment>
<keyword evidence="5 10" id="KW-0552">Olfaction</keyword>
<sequence length="419" mass="49027">MIKKIKSFYNKENTNYSTGYVDPFEFHQTFYQMLVNFKVADLKNKNPPSYFNQNMILFLTALVASIFCFISFYHGLETSDLSRITEAGTYTIVMSYKLLILSCTRRNLPQYHNFLRALKKDFKYICSVGEKYRVKYFENQLNTWKICVVLCIFNGGIGIAMNIFAYLKLFYFLATHDADTEESRPLLFPFWFPNVDLNKSPIYEVTFMFGNVAAMLYTYNFTFMLQTQIVWIRQIISKADVITWNLQDLLVDVYPTTKKEESEYFSKLIENRMRNIITHHQSMYSLLEDYSIVYKKLLMFEQTIYSPVICLSAYCIAEKLDNGEFQAILLLLCFTTIVVYFIPSLLCTYLAIKVNSVCDACWGIPFWNAGPVIRPYMVLMMQRSLRPLPIQSPGFKDISVETFSQKLTSAYSLFNMLRA</sequence>